<evidence type="ECO:0000313" key="1">
    <source>
        <dbReference type="EMBL" id="RDW67348.1"/>
    </source>
</evidence>
<reference evidence="1 2" key="1">
    <citation type="journal article" date="2018" name="IMA Fungus">
        <title>IMA Genome-F 9: Draft genome sequence of Annulohypoxylon stygium, Aspergillus mulundensis, Berkeleyomyces basicola (syn. Thielaviopsis basicola), Ceratocystis smalleyi, two Cercospora beticola strains, Coleophoma cylindrospora, Fusarium fracticaudum, Phialophora cf. hyalina, and Morchella septimelata.</title>
        <authorList>
            <person name="Wingfield B.D."/>
            <person name="Bills G.F."/>
            <person name="Dong Y."/>
            <person name="Huang W."/>
            <person name="Nel W.J."/>
            <person name="Swalarsk-Parry B.S."/>
            <person name="Vaghefi N."/>
            <person name="Wilken P.M."/>
            <person name="An Z."/>
            <person name="de Beer Z.W."/>
            <person name="De Vos L."/>
            <person name="Chen L."/>
            <person name="Duong T.A."/>
            <person name="Gao Y."/>
            <person name="Hammerbacher A."/>
            <person name="Kikkert J.R."/>
            <person name="Li Y."/>
            <person name="Li H."/>
            <person name="Li K."/>
            <person name="Li Q."/>
            <person name="Liu X."/>
            <person name="Ma X."/>
            <person name="Naidoo K."/>
            <person name="Pethybridge S.J."/>
            <person name="Sun J."/>
            <person name="Steenkamp E.T."/>
            <person name="van der Nest M.A."/>
            <person name="van Wyk S."/>
            <person name="Wingfield M.J."/>
            <person name="Xiong C."/>
            <person name="Yue Q."/>
            <person name="Zhang X."/>
        </authorList>
    </citation>
    <scope>NUCLEOTIDE SEQUENCE [LARGE SCALE GENOMIC DNA]</scope>
    <source>
        <strain evidence="1 2">DSM 5745</strain>
    </source>
</reference>
<dbReference type="EMBL" id="PVWQ01000012">
    <property type="protein sequence ID" value="RDW67348.1"/>
    <property type="molecule type" value="Genomic_DNA"/>
</dbReference>
<dbReference type="InterPro" id="IPR027417">
    <property type="entry name" value="P-loop_NTPase"/>
</dbReference>
<keyword evidence="2" id="KW-1185">Reference proteome</keyword>
<protein>
    <recommendedName>
        <fullName evidence="3">Sulfotransferase family protein</fullName>
    </recommendedName>
</protein>
<sequence length="202" mass="23184">MFLDESQDPNLFVDAYQSSPRGEGADWDLMFRGYDATTDWPAVAFWEPLLKAYPSAKVILTVRDPESWYASVGKTVYDLPVNEDADFKWPKKIMATWNMARTIVKEGELRLYDDKQATLEQYSAHIARVREVVPKDQLLVFEASQGWEPLCRFLGVEVPAGVPYPHLNQGTLFRDRVLKLREMIAEGKGIVDLETRTFQECC</sequence>
<dbReference type="Pfam" id="PF17784">
    <property type="entry name" value="Sulfotransfer_4"/>
    <property type="match status" value="1"/>
</dbReference>
<dbReference type="InterPro" id="IPR040632">
    <property type="entry name" value="Sulfotransfer_4"/>
</dbReference>
<dbReference type="AlphaFoldDB" id="A0A3D8R078"/>
<comment type="caution">
    <text evidence="1">The sequence shown here is derived from an EMBL/GenBank/DDBJ whole genome shotgun (WGS) entry which is preliminary data.</text>
</comment>
<proteinExistence type="predicted"/>
<dbReference type="Gene3D" id="3.40.50.300">
    <property type="entry name" value="P-loop containing nucleotide triphosphate hydrolases"/>
    <property type="match status" value="1"/>
</dbReference>
<dbReference type="SUPFAM" id="SSF52540">
    <property type="entry name" value="P-loop containing nucleoside triphosphate hydrolases"/>
    <property type="match status" value="1"/>
</dbReference>
<dbReference type="STRING" id="1810919.A0A3D8R078"/>
<accession>A0A3D8R078</accession>
<dbReference type="Proteomes" id="UP000256690">
    <property type="component" value="Unassembled WGS sequence"/>
</dbReference>
<organism evidence="1 2">
    <name type="scientific">Aspergillus mulundensis</name>
    <dbReference type="NCBI Taxonomy" id="1810919"/>
    <lineage>
        <taxon>Eukaryota</taxon>
        <taxon>Fungi</taxon>
        <taxon>Dikarya</taxon>
        <taxon>Ascomycota</taxon>
        <taxon>Pezizomycotina</taxon>
        <taxon>Eurotiomycetes</taxon>
        <taxon>Eurotiomycetidae</taxon>
        <taxon>Eurotiales</taxon>
        <taxon>Aspergillaceae</taxon>
        <taxon>Aspergillus</taxon>
        <taxon>Aspergillus subgen. Nidulantes</taxon>
    </lineage>
</organism>
<dbReference type="PANTHER" id="PTHR36978:SF4">
    <property type="entry name" value="P-LOOP CONTAINING NUCLEOSIDE TRIPHOSPHATE HYDROLASE PROTEIN"/>
    <property type="match status" value="1"/>
</dbReference>
<dbReference type="GeneID" id="38119584"/>
<name>A0A3D8R078_9EURO</name>
<dbReference type="PANTHER" id="PTHR36978">
    <property type="entry name" value="P-LOOP CONTAINING NUCLEOTIDE TRIPHOSPHATE HYDROLASE"/>
    <property type="match status" value="1"/>
</dbReference>
<dbReference type="RefSeq" id="XP_026600316.1">
    <property type="nucleotide sequence ID" value="XM_026751230.1"/>
</dbReference>
<gene>
    <name evidence="1" type="ORF">DSM5745_09214</name>
</gene>
<dbReference type="OrthoDB" id="408152at2759"/>
<evidence type="ECO:0000313" key="2">
    <source>
        <dbReference type="Proteomes" id="UP000256690"/>
    </source>
</evidence>
<evidence type="ECO:0008006" key="3">
    <source>
        <dbReference type="Google" id="ProtNLM"/>
    </source>
</evidence>